<evidence type="ECO:0000313" key="2">
    <source>
        <dbReference type="Proteomes" id="UP000626092"/>
    </source>
</evidence>
<name>A0A834LAH7_RHOSS</name>
<dbReference type="EMBL" id="WJXA01000011">
    <property type="protein sequence ID" value="KAF7126295.1"/>
    <property type="molecule type" value="Genomic_DNA"/>
</dbReference>
<evidence type="ECO:0000313" key="1">
    <source>
        <dbReference type="EMBL" id="KAF7126295.1"/>
    </source>
</evidence>
<organism evidence="1 2">
    <name type="scientific">Rhododendron simsii</name>
    <name type="common">Sims's rhododendron</name>
    <dbReference type="NCBI Taxonomy" id="118357"/>
    <lineage>
        <taxon>Eukaryota</taxon>
        <taxon>Viridiplantae</taxon>
        <taxon>Streptophyta</taxon>
        <taxon>Embryophyta</taxon>
        <taxon>Tracheophyta</taxon>
        <taxon>Spermatophyta</taxon>
        <taxon>Magnoliopsida</taxon>
        <taxon>eudicotyledons</taxon>
        <taxon>Gunneridae</taxon>
        <taxon>Pentapetalae</taxon>
        <taxon>asterids</taxon>
        <taxon>Ericales</taxon>
        <taxon>Ericaceae</taxon>
        <taxon>Ericoideae</taxon>
        <taxon>Rhodoreae</taxon>
        <taxon>Rhododendron</taxon>
    </lineage>
</organism>
<keyword evidence="2" id="KW-1185">Reference proteome</keyword>
<gene>
    <name evidence="1" type="ORF">RHSIM_Rhsim11G0147000</name>
</gene>
<accession>A0A834LAH7</accession>
<protein>
    <submittedName>
        <fullName evidence="1">Uncharacterized protein</fullName>
    </submittedName>
</protein>
<reference evidence="1" key="1">
    <citation type="submission" date="2019-11" db="EMBL/GenBank/DDBJ databases">
        <authorList>
            <person name="Liu Y."/>
            <person name="Hou J."/>
            <person name="Li T.-Q."/>
            <person name="Guan C.-H."/>
            <person name="Wu X."/>
            <person name="Wu H.-Z."/>
            <person name="Ling F."/>
            <person name="Zhang R."/>
            <person name="Shi X.-G."/>
            <person name="Ren J.-P."/>
            <person name="Chen E.-F."/>
            <person name="Sun J.-M."/>
        </authorList>
    </citation>
    <scope>NUCLEOTIDE SEQUENCE</scope>
    <source>
        <strain evidence="1">Adult_tree_wgs_1</strain>
        <tissue evidence="1">Leaves</tissue>
    </source>
</reference>
<dbReference type="AlphaFoldDB" id="A0A834LAH7"/>
<sequence>MVNLKRKVEYLSGQKNDINSQMKDQVCWPGKRPGIRPKKEVEIWLTDVQQFKDDVQRLEQEVYRETNVSSRTRLGKVIAKKILEVQELQRKGSDFDGLTVDELPISYRVDSKAAFSVSSLVVPDSRIIESYSTSLVYDIELGRSYSEWISTHKQGFGPLFCVQLWISRNLSDWGHFEPY</sequence>
<dbReference type="Proteomes" id="UP000626092">
    <property type="component" value="Unassembled WGS sequence"/>
</dbReference>
<proteinExistence type="predicted"/>
<comment type="caution">
    <text evidence="1">The sequence shown here is derived from an EMBL/GenBank/DDBJ whole genome shotgun (WGS) entry which is preliminary data.</text>
</comment>
<dbReference type="OrthoDB" id="1701749at2759"/>